<keyword evidence="2" id="KW-1185">Reference proteome</keyword>
<comment type="caution">
    <text evidence="1">The sequence shown here is derived from an EMBL/GenBank/DDBJ whole genome shotgun (WGS) entry which is preliminary data.</text>
</comment>
<dbReference type="AlphaFoldDB" id="A0A9P7GKY2"/>
<protein>
    <submittedName>
        <fullName evidence="1">Uncharacterized protein</fullName>
    </submittedName>
</protein>
<feature type="non-terminal residue" evidence="1">
    <location>
        <position position="161"/>
    </location>
</feature>
<dbReference type="Proteomes" id="UP000717328">
    <property type="component" value="Unassembled WGS sequence"/>
</dbReference>
<dbReference type="OrthoDB" id="3261813at2759"/>
<organism evidence="1 2">
    <name type="scientific">Sphagnurus paluster</name>
    <dbReference type="NCBI Taxonomy" id="117069"/>
    <lineage>
        <taxon>Eukaryota</taxon>
        <taxon>Fungi</taxon>
        <taxon>Dikarya</taxon>
        <taxon>Basidiomycota</taxon>
        <taxon>Agaricomycotina</taxon>
        <taxon>Agaricomycetes</taxon>
        <taxon>Agaricomycetidae</taxon>
        <taxon>Agaricales</taxon>
        <taxon>Tricholomatineae</taxon>
        <taxon>Lyophyllaceae</taxon>
        <taxon>Sphagnurus</taxon>
    </lineage>
</organism>
<evidence type="ECO:0000313" key="2">
    <source>
        <dbReference type="Proteomes" id="UP000717328"/>
    </source>
</evidence>
<evidence type="ECO:0000313" key="1">
    <source>
        <dbReference type="EMBL" id="KAG5651694.1"/>
    </source>
</evidence>
<sequence length="161" mass="17325">MAILSIAYILQESPELKRLIQLIVVIRDKDSEGQLTAVLETCARFSVQLASATDAQCAEATQAITVFNETVAKVKTIQLDGTSKSLDELRSMINKDIDRIKPSFVNNGDIGTTEGLSKVLDITIGPTISILSIVKEASSLIPVPWVQPLIGTVVSMLQAVS</sequence>
<accession>A0A9P7GKY2</accession>
<dbReference type="EMBL" id="JABCKI010000210">
    <property type="protein sequence ID" value="KAG5651694.1"/>
    <property type="molecule type" value="Genomic_DNA"/>
</dbReference>
<proteinExistence type="predicted"/>
<gene>
    <name evidence="1" type="ORF">H0H81_007806</name>
</gene>
<reference evidence="1" key="2">
    <citation type="submission" date="2021-10" db="EMBL/GenBank/DDBJ databases">
        <title>Phylogenomics reveals ancestral predisposition of the termite-cultivated fungus Termitomyces towards a domesticated lifestyle.</title>
        <authorList>
            <person name="Auxier B."/>
            <person name="Grum-Grzhimaylo A."/>
            <person name="Cardenas M.E."/>
            <person name="Lodge J.D."/>
            <person name="Laessoe T."/>
            <person name="Pedersen O."/>
            <person name="Smith M.E."/>
            <person name="Kuyper T.W."/>
            <person name="Franco-Molano E.A."/>
            <person name="Baroni T.J."/>
            <person name="Aanen D.K."/>
        </authorList>
    </citation>
    <scope>NUCLEOTIDE SEQUENCE</scope>
    <source>
        <strain evidence="1">D49</strain>
    </source>
</reference>
<reference evidence="1" key="1">
    <citation type="submission" date="2021-02" db="EMBL/GenBank/DDBJ databases">
        <authorList>
            <person name="Nieuwenhuis M."/>
            <person name="Van De Peppel L.J.J."/>
        </authorList>
    </citation>
    <scope>NUCLEOTIDE SEQUENCE</scope>
    <source>
        <strain evidence="1">D49</strain>
    </source>
</reference>
<name>A0A9P7GKY2_9AGAR</name>